<dbReference type="SMART" id="SM00209">
    <property type="entry name" value="TSP1"/>
    <property type="match status" value="1"/>
</dbReference>
<protein>
    <submittedName>
        <fullName evidence="5">Thrombospondin type 1 domain containing protein, putative</fullName>
    </submittedName>
</protein>
<keyword evidence="2" id="KW-1003">Cell membrane</keyword>
<dbReference type="PROSITE" id="PS50092">
    <property type="entry name" value="TSP1"/>
    <property type="match status" value="1"/>
</dbReference>
<dbReference type="EMBL" id="UIVT01000001">
    <property type="protein sequence ID" value="SVP89128.1"/>
    <property type="molecule type" value="Genomic_DNA"/>
</dbReference>
<keyword evidence="3" id="KW-0472">Membrane</keyword>
<dbReference type="InterPro" id="IPR036383">
    <property type="entry name" value="TSP1_rpt_sf"/>
</dbReference>
<sequence length="443" mass="50693">MDSDVLTYEAEKLKEFSRSKGLLLPNLDEIEQIVDIEDYNLSIIDITNKFEGIYTLIQDIRARKFKYDNLTNWNPFQFEYSHGCKPFFTENIENFGYDPNTSNCKCPEKHFPCSLNQALSDISNWSNNILEQDIDKPVEDLTIVIDGLKKIDIYGNSIKKGGELSVLNKSKEQNKLNLEDKFCKSSEVILCSSKVLGTQNTQWSDWSGCSSKCGHGTQERFKISYNGDNYKLLKESRPCELSKCSNKYINDGVKCVLKKTTTPKSKRFTKIGDQPDESYQIVKCECNEGERLCSSDEAYKSIDEWISTFRKYCDSELTRDPDSNILQGDIMGNKKEIFGKRLKIEFSDGFYFDCSENWGIGKSNDLHIYCKSGSPVLCTKESPIDYPECKITALDIIKVVPVSFAEILPDLTGKNDYFGFILAGLVLIFCIILFKKFTRKHQK</sequence>
<proteinExistence type="predicted"/>
<dbReference type="VEuPathDB" id="PiroplasmaDB:TA16575"/>
<evidence type="ECO:0000256" key="1">
    <source>
        <dbReference type="ARBA" id="ARBA00004236"/>
    </source>
</evidence>
<dbReference type="SUPFAM" id="SSF82895">
    <property type="entry name" value="TSP-1 type 1 repeat"/>
    <property type="match status" value="1"/>
</dbReference>
<dbReference type="Gene3D" id="2.20.100.10">
    <property type="entry name" value="Thrombospondin type-1 (TSP1) repeat"/>
    <property type="match status" value="1"/>
</dbReference>
<dbReference type="InterPro" id="IPR000884">
    <property type="entry name" value="TSP1_rpt"/>
</dbReference>
<keyword evidence="3" id="KW-1133">Transmembrane helix</keyword>
<name>A0A3B0MYF6_THEAN</name>
<reference evidence="5" key="1">
    <citation type="submission" date="2018-07" db="EMBL/GenBank/DDBJ databases">
        <authorList>
            <person name="Quirk P.G."/>
            <person name="Krulwich T.A."/>
        </authorList>
    </citation>
    <scope>NUCLEOTIDE SEQUENCE</scope>
    <source>
        <strain evidence="5">Anand</strain>
    </source>
</reference>
<dbReference type="AlphaFoldDB" id="A0A3B0MYF6"/>
<evidence type="ECO:0000256" key="3">
    <source>
        <dbReference type="SAM" id="Phobius"/>
    </source>
</evidence>
<keyword evidence="3" id="KW-0812">Transmembrane</keyword>
<organism evidence="5">
    <name type="scientific">Theileria annulata</name>
    <dbReference type="NCBI Taxonomy" id="5874"/>
    <lineage>
        <taxon>Eukaryota</taxon>
        <taxon>Sar</taxon>
        <taxon>Alveolata</taxon>
        <taxon>Apicomplexa</taxon>
        <taxon>Aconoidasida</taxon>
        <taxon>Piroplasmida</taxon>
        <taxon>Theileriidae</taxon>
        <taxon>Theileria</taxon>
    </lineage>
</organism>
<gene>
    <name evidence="4" type="ORF">TAT_000098000</name>
    <name evidence="5" type="ORF">TAV_000097400</name>
</gene>
<evidence type="ECO:0000313" key="5">
    <source>
        <dbReference type="EMBL" id="SVP90269.1"/>
    </source>
</evidence>
<evidence type="ECO:0000256" key="2">
    <source>
        <dbReference type="ARBA" id="ARBA00022475"/>
    </source>
</evidence>
<comment type="subcellular location">
    <subcellularLocation>
        <location evidence="1">Cell membrane</location>
    </subcellularLocation>
</comment>
<dbReference type="EMBL" id="UIVS01000001">
    <property type="protein sequence ID" value="SVP90269.1"/>
    <property type="molecule type" value="Genomic_DNA"/>
</dbReference>
<feature type="transmembrane region" description="Helical" evidence="3">
    <location>
        <begin position="417"/>
        <end position="434"/>
    </location>
</feature>
<dbReference type="GO" id="GO:0005886">
    <property type="term" value="C:plasma membrane"/>
    <property type="evidence" value="ECO:0007669"/>
    <property type="project" value="UniProtKB-SubCell"/>
</dbReference>
<evidence type="ECO:0000313" key="4">
    <source>
        <dbReference type="EMBL" id="SVP89128.1"/>
    </source>
</evidence>
<accession>A0A3B0MYF6</accession>